<evidence type="ECO:0000256" key="2">
    <source>
        <dbReference type="SAM" id="MobiDB-lite"/>
    </source>
</evidence>
<keyword evidence="1" id="KW-0539">Nucleus</keyword>
<evidence type="ECO:0000313" key="5">
    <source>
        <dbReference type="RefSeq" id="XP_018547742.1"/>
    </source>
</evidence>
<dbReference type="AlphaFoldDB" id="A0AAJ7Q5Z7"/>
<name>A0AAJ7Q5Z7_LATCA</name>
<dbReference type="Proteomes" id="UP000694890">
    <property type="component" value="Linkage group LG20"/>
</dbReference>
<evidence type="ECO:0000256" key="1">
    <source>
        <dbReference type="PROSITE-ProRule" id="PRU00267"/>
    </source>
</evidence>
<dbReference type="Pfam" id="PF00505">
    <property type="entry name" value="HMG_box"/>
    <property type="match status" value="1"/>
</dbReference>
<dbReference type="GeneID" id="108893829"/>
<dbReference type="InterPro" id="IPR009071">
    <property type="entry name" value="HMG_box_dom"/>
</dbReference>
<feature type="domain" description="HMG box" evidence="3">
    <location>
        <begin position="168"/>
        <end position="236"/>
    </location>
</feature>
<keyword evidence="1" id="KW-0238">DNA-binding</keyword>
<evidence type="ECO:0000259" key="3">
    <source>
        <dbReference type="PROSITE" id="PS50118"/>
    </source>
</evidence>
<feature type="DNA-binding region" description="HMG box" evidence="1">
    <location>
        <begin position="168"/>
        <end position="236"/>
    </location>
</feature>
<feature type="region of interest" description="Disordered" evidence="2">
    <location>
        <begin position="1"/>
        <end position="40"/>
    </location>
</feature>
<reference evidence="5" key="1">
    <citation type="submission" date="2025-08" db="UniProtKB">
        <authorList>
            <consortium name="RefSeq"/>
        </authorList>
    </citation>
    <scope>IDENTIFICATION</scope>
    <source>
        <tissue evidence="5">Brain</tissue>
    </source>
</reference>
<feature type="compositionally biased region" description="Polar residues" evidence="2">
    <location>
        <begin position="15"/>
        <end position="40"/>
    </location>
</feature>
<protein>
    <submittedName>
        <fullName evidence="5">Transcription factor Sox-2</fullName>
    </submittedName>
</protein>
<dbReference type="PROSITE" id="PS50118">
    <property type="entry name" value="HMG_BOX_2"/>
    <property type="match status" value="1"/>
</dbReference>
<evidence type="ECO:0000313" key="4">
    <source>
        <dbReference type="Proteomes" id="UP000694890"/>
    </source>
</evidence>
<proteinExistence type="predicted"/>
<accession>A0AAJ7Q5Z7</accession>
<dbReference type="RefSeq" id="XP_018547742.1">
    <property type="nucleotide sequence ID" value="XM_018692226.2"/>
</dbReference>
<dbReference type="KEGG" id="lcf:108893829"/>
<organism evidence="4 5">
    <name type="scientific">Lates calcarifer</name>
    <name type="common">Barramundi</name>
    <name type="synonym">Holocentrus calcarifer</name>
    <dbReference type="NCBI Taxonomy" id="8187"/>
    <lineage>
        <taxon>Eukaryota</taxon>
        <taxon>Metazoa</taxon>
        <taxon>Chordata</taxon>
        <taxon>Craniata</taxon>
        <taxon>Vertebrata</taxon>
        <taxon>Euteleostomi</taxon>
        <taxon>Actinopterygii</taxon>
        <taxon>Neopterygii</taxon>
        <taxon>Teleostei</taxon>
        <taxon>Neoteleostei</taxon>
        <taxon>Acanthomorphata</taxon>
        <taxon>Carangaria</taxon>
        <taxon>Carangaria incertae sedis</taxon>
        <taxon>Centropomidae</taxon>
        <taxon>Lates</taxon>
    </lineage>
</organism>
<dbReference type="PANTHER" id="PTHR47279">
    <property type="entry name" value="TRANSCRIPTION FACTOR SOX-30"/>
    <property type="match status" value="1"/>
</dbReference>
<dbReference type="SMART" id="SM00398">
    <property type="entry name" value="HMG"/>
    <property type="match status" value="1"/>
</dbReference>
<dbReference type="SUPFAM" id="SSF47095">
    <property type="entry name" value="HMG-box"/>
    <property type="match status" value="1"/>
</dbReference>
<sequence length="392" mass="42946">MKMERRTPKGIGKTVQENPDQEPATSASQLHHTGDGQQCYVSSVGENTQFGHGKLPPISTFFNKLPLSQGGSAVSGRAEGGVKSETVPSGCQVREVKPLPSAEHALTGRLDVLKTLAAGEPLSSDPVHVADTSPSLGGTSGALISFTIPPTEEDLRQMQPCQDRNGHIKRPMNAFMVWSRIHRCALRRACPGVSLTDASIQLGCEWSKLSIEQKRPYYEVAEQLKNMHKQLFPDYEFCPQRRKGREHLSLGQGARQDPGVSSFVSQSTIPAQSELQDLAMYLYPTLMPCTVGYYPYPSFCPYHAVGLYSRVHIQCSRHQNACSSMEEVQNYPDTHQPRGATALAIEHHLADVSNEFLSESTATAESLAQPDIVTNSKVEVKCEDDVDIVGLL</sequence>
<dbReference type="InterPro" id="IPR036910">
    <property type="entry name" value="HMG_box_dom_sf"/>
</dbReference>
<dbReference type="GO" id="GO:0005634">
    <property type="term" value="C:nucleus"/>
    <property type="evidence" value="ECO:0007669"/>
    <property type="project" value="UniProtKB-UniRule"/>
</dbReference>
<dbReference type="InterPro" id="IPR052856">
    <property type="entry name" value="SOX30_TF"/>
</dbReference>
<dbReference type="PANTHER" id="PTHR47279:SF1">
    <property type="entry name" value="TRANSCRIPTION FACTOR SOX-30"/>
    <property type="match status" value="1"/>
</dbReference>
<dbReference type="Gene3D" id="1.10.30.10">
    <property type="entry name" value="High mobility group box domain"/>
    <property type="match status" value="1"/>
</dbReference>
<dbReference type="GO" id="GO:0003677">
    <property type="term" value="F:DNA binding"/>
    <property type="evidence" value="ECO:0007669"/>
    <property type="project" value="UniProtKB-UniRule"/>
</dbReference>
<gene>
    <name evidence="5" type="primary">LOC108893829</name>
</gene>